<evidence type="ECO:0000259" key="6">
    <source>
        <dbReference type="PROSITE" id="PS50262"/>
    </source>
</evidence>
<dbReference type="Gene3D" id="1.20.1070.10">
    <property type="entry name" value="Rhodopsin 7-helix transmembrane proteins"/>
    <property type="match status" value="1"/>
</dbReference>
<keyword evidence="4 5" id="KW-0472">Membrane</keyword>
<evidence type="ECO:0000313" key="8">
    <source>
        <dbReference type="Proteomes" id="UP000024635"/>
    </source>
</evidence>
<comment type="subcellular location">
    <subcellularLocation>
        <location evidence="1">Membrane</location>
    </subcellularLocation>
</comment>
<organism evidence="7 8">
    <name type="scientific">Ancylostoma ceylanicum</name>
    <dbReference type="NCBI Taxonomy" id="53326"/>
    <lineage>
        <taxon>Eukaryota</taxon>
        <taxon>Metazoa</taxon>
        <taxon>Ecdysozoa</taxon>
        <taxon>Nematoda</taxon>
        <taxon>Chromadorea</taxon>
        <taxon>Rhabditida</taxon>
        <taxon>Rhabditina</taxon>
        <taxon>Rhabditomorpha</taxon>
        <taxon>Strongyloidea</taxon>
        <taxon>Ancylostomatidae</taxon>
        <taxon>Ancylostomatinae</taxon>
        <taxon>Ancylostoma</taxon>
    </lineage>
</organism>
<evidence type="ECO:0000256" key="5">
    <source>
        <dbReference type="SAM" id="Phobius"/>
    </source>
</evidence>
<reference evidence="8" key="1">
    <citation type="journal article" date="2015" name="Nat. Genet.">
        <title>The genome and transcriptome of the zoonotic hookworm Ancylostoma ceylanicum identify infection-specific gene families.</title>
        <authorList>
            <person name="Schwarz E.M."/>
            <person name="Hu Y."/>
            <person name="Antoshechkin I."/>
            <person name="Miller M.M."/>
            <person name="Sternberg P.W."/>
            <person name="Aroian R.V."/>
        </authorList>
    </citation>
    <scope>NUCLEOTIDE SEQUENCE</scope>
    <source>
        <strain evidence="8">HY135</strain>
    </source>
</reference>
<dbReference type="Proteomes" id="UP000024635">
    <property type="component" value="Unassembled WGS sequence"/>
</dbReference>
<evidence type="ECO:0000256" key="1">
    <source>
        <dbReference type="ARBA" id="ARBA00004370"/>
    </source>
</evidence>
<proteinExistence type="predicted"/>
<accession>A0A016TNG0</accession>
<evidence type="ECO:0000313" key="7">
    <source>
        <dbReference type="EMBL" id="EYC04514.1"/>
    </source>
</evidence>
<keyword evidence="2 5" id="KW-0812">Transmembrane</keyword>
<dbReference type="AlphaFoldDB" id="A0A016TNG0"/>
<keyword evidence="3 5" id="KW-1133">Transmembrane helix</keyword>
<evidence type="ECO:0000256" key="3">
    <source>
        <dbReference type="ARBA" id="ARBA00022989"/>
    </source>
</evidence>
<dbReference type="Pfam" id="PF10320">
    <property type="entry name" value="7TM_GPCR_Srsx"/>
    <property type="match status" value="1"/>
</dbReference>
<sequence length="72" mass="8334">MAFSIALDLLIALVFPVRHRMLRTLPYLILLCAPSWIFALVFTIYGWVTANDEVLKFCNVIIGKQFLFMELL</sequence>
<evidence type="ECO:0000256" key="2">
    <source>
        <dbReference type="ARBA" id="ARBA00022692"/>
    </source>
</evidence>
<protein>
    <recommendedName>
        <fullName evidence="6">G-protein coupled receptors family 1 profile domain-containing protein</fullName>
    </recommendedName>
</protein>
<dbReference type="InterPro" id="IPR019424">
    <property type="entry name" value="7TM_GPCR_Srsx"/>
</dbReference>
<dbReference type="SUPFAM" id="SSF81321">
    <property type="entry name" value="Family A G protein-coupled receptor-like"/>
    <property type="match status" value="1"/>
</dbReference>
<gene>
    <name evidence="7" type="primary">Acey_s0087.g2054</name>
    <name evidence="7" type="ORF">Y032_0087g2054</name>
</gene>
<dbReference type="GO" id="GO:0016020">
    <property type="term" value="C:membrane"/>
    <property type="evidence" value="ECO:0007669"/>
    <property type="project" value="UniProtKB-SubCell"/>
</dbReference>
<comment type="caution">
    <text evidence="7">The sequence shown here is derived from an EMBL/GenBank/DDBJ whole genome shotgun (WGS) entry which is preliminary data.</text>
</comment>
<name>A0A016TNG0_9BILA</name>
<keyword evidence="8" id="KW-1185">Reference proteome</keyword>
<feature type="domain" description="G-protein coupled receptors family 1 profile" evidence="6">
    <location>
        <begin position="1"/>
        <end position="72"/>
    </location>
</feature>
<dbReference type="EMBL" id="JARK01001423">
    <property type="protein sequence ID" value="EYC04514.1"/>
    <property type="molecule type" value="Genomic_DNA"/>
</dbReference>
<feature type="transmembrane region" description="Helical" evidence="5">
    <location>
        <begin position="27"/>
        <end position="48"/>
    </location>
</feature>
<dbReference type="InterPro" id="IPR017452">
    <property type="entry name" value="GPCR_Rhodpsn_7TM"/>
</dbReference>
<dbReference type="PROSITE" id="PS50262">
    <property type="entry name" value="G_PROTEIN_RECEP_F1_2"/>
    <property type="match status" value="1"/>
</dbReference>
<evidence type="ECO:0000256" key="4">
    <source>
        <dbReference type="ARBA" id="ARBA00023136"/>
    </source>
</evidence>